<keyword evidence="4 5" id="KW-0862">Zinc</keyword>
<dbReference type="PROSITE" id="PS51128">
    <property type="entry name" value="ZF_DKSA_2"/>
    <property type="match status" value="1"/>
</dbReference>
<sequence length="373" mass="39103">MKAPATRTAKTAQPSASGAKGRPSAASSTGKTGAKLTSPAKAKAAKLPASSAATGKSARAKESPAKKVAAKTVVKAAAKTAVKTAAKVIPKSAAKAVSAKSAAKASGKAAVKAPPKSSSASKSVPQKPSSPPVVASKSSVPTQPPVPSPTPKRATAPAKAAAAPAPIEPTPRPLGKRAAKKVMMEQMTQAAVVPTHAPDAAKATFSTMNERAVMTPPVPSSIQKDPKRANNWKNLSVDKLTDQDVQAMPDSEYMNDVQLAFFRLKLTQLKEDMLANAGETTEHLREDTVVVPDPADRATIEEEHALELRTRDRERKLLKKIEQAIARIDSGDYGYCEETGEAIGVGRLMARPTASLSLEAQQRRELKQKMFGD</sequence>
<accession>A0ABU1WMC1</accession>
<feature type="compositionally biased region" description="Low complexity" evidence="7">
    <location>
        <begin position="151"/>
        <end position="165"/>
    </location>
</feature>
<keyword evidence="2 5" id="KW-0479">Metal-binding</keyword>
<dbReference type="InterPro" id="IPR012784">
    <property type="entry name" value="DksA_RNA_pol-bd"/>
</dbReference>
<dbReference type="Pfam" id="PF21157">
    <property type="entry name" value="DksA_N"/>
    <property type="match status" value="1"/>
</dbReference>
<evidence type="ECO:0000259" key="9">
    <source>
        <dbReference type="Pfam" id="PF21157"/>
    </source>
</evidence>
<dbReference type="HAMAP" id="MF_00926">
    <property type="entry name" value="DksA"/>
    <property type="match status" value="1"/>
</dbReference>
<feature type="compositionally biased region" description="Low complexity" evidence="7">
    <location>
        <begin position="34"/>
        <end position="54"/>
    </location>
</feature>
<keyword evidence="11" id="KW-1185">Reference proteome</keyword>
<feature type="region of interest" description="Disordered" evidence="7">
    <location>
        <begin position="1"/>
        <end position="182"/>
    </location>
</feature>
<protein>
    <recommendedName>
        <fullName evidence="5">RNA polymerase-binding transcription factor DksA</fullName>
    </recommendedName>
</protein>
<comment type="caution">
    <text evidence="10">The sequence shown here is derived from an EMBL/GenBank/DDBJ whole genome shotgun (WGS) entry which is preliminary data.</text>
</comment>
<comment type="caution">
    <text evidence="5">Lacks conserved residue(s) required for the propagation of feature annotation.</text>
</comment>
<evidence type="ECO:0000259" key="8">
    <source>
        <dbReference type="Pfam" id="PF01258"/>
    </source>
</evidence>
<evidence type="ECO:0000256" key="7">
    <source>
        <dbReference type="SAM" id="MobiDB-lite"/>
    </source>
</evidence>
<dbReference type="Proteomes" id="UP001265700">
    <property type="component" value="Unassembled WGS sequence"/>
</dbReference>
<feature type="domain" description="DnaK suppressor protein DksA N-terminal" evidence="9">
    <location>
        <begin position="258"/>
        <end position="328"/>
    </location>
</feature>
<dbReference type="Gene3D" id="1.20.120.910">
    <property type="entry name" value="DksA, coiled-coil domain"/>
    <property type="match status" value="1"/>
</dbReference>
<dbReference type="InterPro" id="IPR037187">
    <property type="entry name" value="DnaK_N"/>
</dbReference>
<organism evidence="10 11">
    <name type="scientific">Hydrogenophaga palleronii</name>
    <dbReference type="NCBI Taxonomy" id="65655"/>
    <lineage>
        <taxon>Bacteria</taxon>
        <taxon>Pseudomonadati</taxon>
        <taxon>Pseudomonadota</taxon>
        <taxon>Betaproteobacteria</taxon>
        <taxon>Burkholderiales</taxon>
        <taxon>Comamonadaceae</taxon>
        <taxon>Hydrogenophaga</taxon>
    </lineage>
</organism>
<dbReference type="SUPFAM" id="SSF109635">
    <property type="entry name" value="DnaK suppressor protein DksA, alpha-hairpin domain"/>
    <property type="match status" value="1"/>
</dbReference>
<evidence type="ECO:0000313" key="11">
    <source>
        <dbReference type="Proteomes" id="UP001265700"/>
    </source>
</evidence>
<evidence type="ECO:0000256" key="5">
    <source>
        <dbReference type="HAMAP-Rule" id="MF_00926"/>
    </source>
</evidence>
<name>A0ABU1WMC1_9BURK</name>
<evidence type="ECO:0000256" key="1">
    <source>
        <dbReference type="ARBA" id="ARBA00022490"/>
    </source>
</evidence>
<dbReference type="PANTHER" id="PTHR33823:SF2">
    <property type="entry name" value="RNA POLYMERASE-BINDING TRANSCRIPTION FACTOR DKSA"/>
    <property type="match status" value="1"/>
</dbReference>
<proteinExistence type="inferred from homology"/>
<dbReference type="InterPro" id="IPR000962">
    <property type="entry name" value="Znf_DskA_TraR"/>
</dbReference>
<comment type="subcellular location">
    <subcellularLocation>
        <location evidence="5">Cytoplasm</location>
    </subcellularLocation>
</comment>
<gene>
    <name evidence="5" type="primary">dksA</name>
    <name evidence="10" type="ORF">J2W49_002145</name>
</gene>
<dbReference type="EMBL" id="JAVDWU010000004">
    <property type="protein sequence ID" value="MDR7150187.1"/>
    <property type="molecule type" value="Genomic_DNA"/>
</dbReference>
<dbReference type="NCBIfam" id="TIGR02420">
    <property type="entry name" value="dksA"/>
    <property type="match status" value="1"/>
</dbReference>
<reference evidence="10 11" key="1">
    <citation type="submission" date="2023-07" db="EMBL/GenBank/DDBJ databases">
        <title>Sorghum-associated microbial communities from plants grown in Nebraska, USA.</title>
        <authorList>
            <person name="Schachtman D."/>
        </authorList>
    </citation>
    <scope>NUCLEOTIDE SEQUENCE [LARGE SCALE GENOMIC DNA]</scope>
    <source>
        <strain evidence="10 11">4249</strain>
    </source>
</reference>
<feature type="domain" description="Zinc finger DksA/TraR C4-type" evidence="8">
    <location>
        <begin position="331"/>
        <end position="365"/>
    </location>
</feature>
<comment type="similarity">
    <text evidence="5">Belongs to the DksA family.</text>
</comment>
<dbReference type="InterPro" id="IPR048489">
    <property type="entry name" value="DksA_N"/>
</dbReference>
<dbReference type="PROSITE" id="PS01102">
    <property type="entry name" value="ZF_DKSA_1"/>
    <property type="match status" value="1"/>
</dbReference>
<dbReference type="PANTHER" id="PTHR33823">
    <property type="entry name" value="RNA POLYMERASE-BINDING TRANSCRIPTION FACTOR DKSA-RELATED"/>
    <property type="match status" value="1"/>
</dbReference>
<evidence type="ECO:0000256" key="3">
    <source>
        <dbReference type="ARBA" id="ARBA00022771"/>
    </source>
</evidence>
<evidence type="ECO:0000256" key="2">
    <source>
        <dbReference type="ARBA" id="ARBA00022723"/>
    </source>
</evidence>
<evidence type="ECO:0000256" key="6">
    <source>
        <dbReference type="PROSITE-ProRule" id="PRU00510"/>
    </source>
</evidence>
<comment type="subunit">
    <text evidence="5">Interacts directly with the RNA polymerase.</text>
</comment>
<feature type="zinc finger region" description="dksA C4-type" evidence="6">
    <location>
        <begin position="336"/>
        <end position="360"/>
    </location>
</feature>
<dbReference type="RefSeq" id="WP_310315473.1">
    <property type="nucleotide sequence ID" value="NZ_JAVDWU010000004.1"/>
</dbReference>
<keyword evidence="3 5" id="KW-0863">Zinc-finger</keyword>
<keyword evidence="1 5" id="KW-0963">Cytoplasm</keyword>
<feature type="compositionally biased region" description="Low complexity" evidence="7">
    <location>
        <begin position="66"/>
        <end position="141"/>
    </location>
</feature>
<dbReference type="InterPro" id="IPR020458">
    <property type="entry name" value="Znf_DskA_TraR_CS"/>
</dbReference>
<dbReference type="Pfam" id="PF01258">
    <property type="entry name" value="zf-dskA_traR"/>
    <property type="match status" value="1"/>
</dbReference>
<evidence type="ECO:0000313" key="10">
    <source>
        <dbReference type="EMBL" id="MDR7150187.1"/>
    </source>
</evidence>
<evidence type="ECO:0000256" key="4">
    <source>
        <dbReference type="ARBA" id="ARBA00022833"/>
    </source>
</evidence>
<dbReference type="SUPFAM" id="SSF57716">
    <property type="entry name" value="Glucocorticoid receptor-like (DNA-binding domain)"/>
    <property type="match status" value="1"/>
</dbReference>
<comment type="function">
    <text evidence="5">Transcription factor that acts by binding directly to the RNA polymerase (RNAP). Required for negative regulation of rRNA expression and positive regulation of several amino acid biosynthesis promoters.</text>
</comment>